<dbReference type="SUPFAM" id="SSF52540">
    <property type="entry name" value="P-loop containing nucleoside triphosphate hydrolases"/>
    <property type="match status" value="1"/>
</dbReference>
<organism evidence="2 3">
    <name type="scientific">Linnemannia schmuckeri</name>
    <dbReference type="NCBI Taxonomy" id="64567"/>
    <lineage>
        <taxon>Eukaryota</taxon>
        <taxon>Fungi</taxon>
        <taxon>Fungi incertae sedis</taxon>
        <taxon>Mucoromycota</taxon>
        <taxon>Mortierellomycotina</taxon>
        <taxon>Mortierellomycetes</taxon>
        <taxon>Mortierellales</taxon>
        <taxon>Mortierellaceae</taxon>
        <taxon>Linnemannia</taxon>
    </lineage>
</organism>
<feature type="domain" description="AAA+ ATPase" evidence="1">
    <location>
        <begin position="64"/>
        <end position="200"/>
    </location>
</feature>
<name>A0A9P5UZD1_9FUNG</name>
<accession>A0A9P5UZD1</accession>
<dbReference type="SMART" id="SM00382">
    <property type="entry name" value="AAA"/>
    <property type="match status" value="1"/>
</dbReference>
<dbReference type="Gene3D" id="3.40.50.300">
    <property type="entry name" value="P-loop containing nucleotide triphosphate hydrolases"/>
    <property type="match status" value="1"/>
</dbReference>
<dbReference type="EMBL" id="JAAAUQ010002156">
    <property type="protein sequence ID" value="KAF9127057.1"/>
    <property type="molecule type" value="Genomic_DNA"/>
</dbReference>
<dbReference type="OrthoDB" id="2399690at2759"/>
<evidence type="ECO:0000313" key="3">
    <source>
        <dbReference type="Proteomes" id="UP000748756"/>
    </source>
</evidence>
<evidence type="ECO:0000259" key="1">
    <source>
        <dbReference type="SMART" id="SM00382"/>
    </source>
</evidence>
<protein>
    <recommendedName>
        <fullName evidence="1">AAA+ ATPase domain-containing protein</fullName>
    </recommendedName>
</protein>
<gene>
    <name evidence="2" type="ORF">BG015_004604</name>
</gene>
<proteinExistence type="predicted"/>
<dbReference type="InterPro" id="IPR027417">
    <property type="entry name" value="P-loop_NTPase"/>
</dbReference>
<dbReference type="InterPro" id="IPR007111">
    <property type="entry name" value="NACHT_NTPase"/>
</dbReference>
<dbReference type="Proteomes" id="UP000748756">
    <property type="component" value="Unassembled WGS sequence"/>
</dbReference>
<dbReference type="AlphaFoldDB" id="A0A9P5UZD1"/>
<sequence length="481" mass="54467">AVEERVQRLKSLCLDAPDPVIYIEPFGYDQPLGAIQSHNNTGLDASHPLARTLMAMAQEFLESDKQVLLIVGDPSSGKTVFVRQLERELWGEYTGSDDPIPILVNLPEFGNTATDVLGQVLKSKGFHSEHTQLLRRNKRQFILICDGYDEAQVQGNIYNQNRFNRDGQWIVKLIIVCRSDKIGRDSDSRFQLEVDNRYSPKKLDQFQRVAIASFTLRQIRGYIERYVEKQLQVVVQQSFGVGQDVVQHRPSEVPLTSESSRVWNVQHYMERLADIPNLMELVKNPYILSFIMELLPKTMSSTEQQTLGRLTEYGFRTACMEYLKNLVVEIFTKQGGGPVVEYSYLRHKNTSPWKAKFFGPDPETRLLQESVPLINSGSFYRFAHPSLLQYLYSLAVFDPNGCDDGDSGDYGNSGNGNPTGGCILSSSNLEDLKRDKQGLVSTSSPGSLKERGQALEREQTLGKGRHWRKDTSWELSTLQIA</sequence>
<reference evidence="2" key="1">
    <citation type="journal article" date="2020" name="Fungal Divers.">
        <title>Resolving the Mortierellaceae phylogeny through synthesis of multi-gene phylogenetics and phylogenomics.</title>
        <authorList>
            <person name="Vandepol N."/>
            <person name="Liber J."/>
            <person name="Desiro A."/>
            <person name="Na H."/>
            <person name="Kennedy M."/>
            <person name="Barry K."/>
            <person name="Grigoriev I.V."/>
            <person name="Miller A.N."/>
            <person name="O'Donnell K."/>
            <person name="Stajich J.E."/>
            <person name="Bonito G."/>
        </authorList>
    </citation>
    <scope>NUCLEOTIDE SEQUENCE</scope>
    <source>
        <strain evidence="2">NRRL 6426</strain>
    </source>
</reference>
<dbReference type="Pfam" id="PF05729">
    <property type="entry name" value="NACHT"/>
    <property type="match status" value="1"/>
</dbReference>
<keyword evidence="3" id="KW-1185">Reference proteome</keyword>
<dbReference type="InterPro" id="IPR003593">
    <property type="entry name" value="AAA+_ATPase"/>
</dbReference>
<evidence type="ECO:0000313" key="2">
    <source>
        <dbReference type="EMBL" id="KAF9127057.1"/>
    </source>
</evidence>
<feature type="non-terminal residue" evidence="2">
    <location>
        <position position="481"/>
    </location>
</feature>
<comment type="caution">
    <text evidence="2">The sequence shown here is derived from an EMBL/GenBank/DDBJ whole genome shotgun (WGS) entry which is preliminary data.</text>
</comment>